<protein>
    <submittedName>
        <fullName evidence="2">Uncharacterized protein</fullName>
    </submittedName>
</protein>
<dbReference type="EMBL" id="OZ021739">
    <property type="protein sequence ID" value="CAK9323162.1"/>
    <property type="molecule type" value="Genomic_DNA"/>
</dbReference>
<accession>A0ABP0YRK5</accession>
<evidence type="ECO:0000313" key="2">
    <source>
        <dbReference type="EMBL" id="CAK9323162.1"/>
    </source>
</evidence>
<name>A0ABP0YRK5_9ROSI</name>
<keyword evidence="3" id="KW-1185">Reference proteome</keyword>
<feature type="compositionally biased region" description="Basic and acidic residues" evidence="1">
    <location>
        <begin position="1"/>
        <end position="14"/>
    </location>
</feature>
<sequence>MPNEHVDKDDDVLQLKRAVPVGGPKPKASKISNQTDTSSYLSDSGEKNNSSGLGPGPGLLWHDKPMGYGFVSKPTLFNWEGCIH</sequence>
<feature type="compositionally biased region" description="Polar residues" evidence="1">
    <location>
        <begin position="30"/>
        <end position="51"/>
    </location>
</feature>
<proteinExistence type="predicted"/>
<organism evidence="2 3">
    <name type="scientific">Citrullus colocynthis</name>
    <name type="common">colocynth</name>
    <dbReference type="NCBI Taxonomy" id="252529"/>
    <lineage>
        <taxon>Eukaryota</taxon>
        <taxon>Viridiplantae</taxon>
        <taxon>Streptophyta</taxon>
        <taxon>Embryophyta</taxon>
        <taxon>Tracheophyta</taxon>
        <taxon>Spermatophyta</taxon>
        <taxon>Magnoliopsida</taxon>
        <taxon>eudicotyledons</taxon>
        <taxon>Gunneridae</taxon>
        <taxon>Pentapetalae</taxon>
        <taxon>rosids</taxon>
        <taxon>fabids</taxon>
        <taxon>Cucurbitales</taxon>
        <taxon>Cucurbitaceae</taxon>
        <taxon>Benincaseae</taxon>
        <taxon>Citrullus</taxon>
    </lineage>
</organism>
<feature type="region of interest" description="Disordered" evidence="1">
    <location>
        <begin position="1"/>
        <end position="58"/>
    </location>
</feature>
<evidence type="ECO:0000256" key="1">
    <source>
        <dbReference type="SAM" id="MobiDB-lite"/>
    </source>
</evidence>
<evidence type="ECO:0000313" key="3">
    <source>
        <dbReference type="Proteomes" id="UP001642487"/>
    </source>
</evidence>
<reference evidence="2 3" key="1">
    <citation type="submission" date="2024-03" db="EMBL/GenBank/DDBJ databases">
        <authorList>
            <person name="Gkanogiannis A."/>
            <person name="Becerra Lopez-Lavalle L."/>
        </authorList>
    </citation>
    <scope>NUCLEOTIDE SEQUENCE [LARGE SCALE GENOMIC DNA]</scope>
</reference>
<dbReference type="Proteomes" id="UP001642487">
    <property type="component" value="Chromosome 5"/>
</dbReference>
<gene>
    <name evidence="2" type="ORF">CITCOLO1_LOCUS15334</name>
</gene>